<sequence>MIQYGTGFVGTHVLRGILANPALELVGLVVHNEDKAGQDAGVMCGLDPVGIEATTDVDRMLGIEADVFAYFGAADFANPATDLLARMLASGKNVVSTSISELIYPQAARLEIREQIEQGCRDGSTTYFGTGIEPGFFSDYLPIVMTGCSRRIDSVRVYELATYGSGQNSDVVAFDIMGLGGPLDPPPPITTPDGLLANWGGVVTQMADQLGLQLDEIATHA</sequence>
<dbReference type="AlphaFoldDB" id="A0A1B8S8D1"/>
<keyword evidence="2" id="KW-0560">Oxidoreductase</keyword>
<accession>A0A1B8S8D1</accession>
<protein>
    <recommendedName>
        <fullName evidence="3">Dihydrodipicolinate reductase N-terminal domain-containing protein</fullName>
    </recommendedName>
</protein>
<keyword evidence="1" id="KW-0521">NADP</keyword>
<dbReference type="Gene3D" id="3.40.50.720">
    <property type="entry name" value="NAD(P)-binding Rossmann-like Domain"/>
    <property type="match status" value="1"/>
</dbReference>
<dbReference type="InterPro" id="IPR036291">
    <property type="entry name" value="NAD(P)-bd_dom_sf"/>
</dbReference>
<feature type="non-terminal residue" evidence="4">
    <location>
        <position position="221"/>
    </location>
</feature>
<reference evidence="4 5" key="1">
    <citation type="submission" date="2015-06" db="EMBL/GenBank/DDBJ databases">
        <title>Genome sequence of Mycobacterium kumamotonense strain Roo.</title>
        <authorList>
            <person name="Greninger A.L."/>
            <person name="Cunningham G."/>
            <person name="Miller S."/>
        </authorList>
    </citation>
    <scope>NUCLEOTIDE SEQUENCE [LARGE SCALE GENOMIC DNA]</scope>
    <source>
        <strain evidence="4 5">Roo</strain>
    </source>
</reference>
<dbReference type="Proteomes" id="UP000092668">
    <property type="component" value="Unassembled WGS sequence"/>
</dbReference>
<dbReference type="EMBL" id="LFOE01000245">
    <property type="protein sequence ID" value="OBY29001.1"/>
    <property type="molecule type" value="Genomic_DNA"/>
</dbReference>
<dbReference type="SUPFAM" id="SSF51735">
    <property type="entry name" value="NAD(P)-binding Rossmann-fold domains"/>
    <property type="match status" value="1"/>
</dbReference>
<dbReference type="Pfam" id="PF01113">
    <property type="entry name" value="DapB_N"/>
    <property type="match status" value="1"/>
</dbReference>
<dbReference type="GO" id="GO:0008839">
    <property type="term" value="F:4-hydroxy-tetrahydrodipicolinate reductase"/>
    <property type="evidence" value="ECO:0007669"/>
    <property type="project" value="InterPro"/>
</dbReference>
<evidence type="ECO:0000256" key="2">
    <source>
        <dbReference type="ARBA" id="ARBA00023002"/>
    </source>
</evidence>
<evidence type="ECO:0000313" key="5">
    <source>
        <dbReference type="Proteomes" id="UP000092668"/>
    </source>
</evidence>
<keyword evidence="5" id="KW-1185">Reference proteome</keyword>
<evidence type="ECO:0000259" key="3">
    <source>
        <dbReference type="Pfam" id="PF01113"/>
    </source>
</evidence>
<evidence type="ECO:0000313" key="4">
    <source>
        <dbReference type="EMBL" id="OBY29001.1"/>
    </source>
</evidence>
<comment type="caution">
    <text evidence="4">The sequence shown here is derived from an EMBL/GenBank/DDBJ whole genome shotgun (WGS) entry which is preliminary data.</text>
</comment>
<evidence type="ECO:0000256" key="1">
    <source>
        <dbReference type="ARBA" id="ARBA00022857"/>
    </source>
</evidence>
<dbReference type="InterPro" id="IPR000846">
    <property type="entry name" value="DapB_N"/>
</dbReference>
<dbReference type="CDD" id="cd24146">
    <property type="entry name" value="nat-AmDH_N_like"/>
    <property type="match status" value="1"/>
</dbReference>
<organism evidence="4 5">
    <name type="scientific">Mycolicibacter kumamotonensis</name>
    <dbReference type="NCBI Taxonomy" id="354243"/>
    <lineage>
        <taxon>Bacteria</taxon>
        <taxon>Bacillati</taxon>
        <taxon>Actinomycetota</taxon>
        <taxon>Actinomycetes</taxon>
        <taxon>Mycobacteriales</taxon>
        <taxon>Mycobacteriaceae</taxon>
        <taxon>Mycolicibacter</taxon>
    </lineage>
</organism>
<gene>
    <name evidence="4" type="ORF">ACT18_25460</name>
</gene>
<feature type="domain" description="Dihydrodipicolinate reductase N-terminal" evidence="3">
    <location>
        <begin position="7"/>
        <end position="96"/>
    </location>
</feature>
<proteinExistence type="predicted"/>
<name>A0A1B8S8D1_9MYCO</name>
<dbReference type="GO" id="GO:0009089">
    <property type="term" value="P:lysine biosynthetic process via diaminopimelate"/>
    <property type="evidence" value="ECO:0007669"/>
    <property type="project" value="InterPro"/>
</dbReference>